<organism evidence="2 3">
    <name type="scientific">Microbulbifer spongiae</name>
    <dbReference type="NCBI Taxonomy" id="2944933"/>
    <lineage>
        <taxon>Bacteria</taxon>
        <taxon>Pseudomonadati</taxon>
        <taxon>Pseudomonadota</taxon>
        <taxon>Gammaproteobacteria</taxon>
        <taxon>Cellvibrionales</taxon>
        <taxon>Microbulbiferaceae</taxon>
        <taxon>Microbulbifer</taxon>
    </lineage>
</organism>
<evidence type="ECO:0000313" key="3">
    <source>
        <dbReference type="Proteomes" id="UP001321520"/>
    </source>
</evidence>
<keyword evidence="1" id="KW-1133">Transmembrane helix</keyword>
<dbReference type="RefSeq" id="WP_301416799.1">
    <property type="nucleotide sequence ID" value="NZ_CP098023.1"/>
</dbReference>
<dbReference type="Proteomes" id="UP001321520">
    <property type="component" value="Chromosome"/>
</dbReference>
<keyword evidence="1" id="KW-0812">Transmembrane</keyword>
<reference evidence="2 3" key="1">
    <citation type="submission" date="2022-05" db="EMBL/GenBank/DDBJ databases">
        <title>Microbulbifer sp. nov., isolated from sponge.</title>
        <authorList>
            <person name="Gao L."/>
        </authorList>
    </citation>
    <scope>NUCLEOTIDE SEQUENCE [LARGE SCALE GENOMIC DNA]</scope>
    <source>
        <strain evidence="2 3">MI-G</strain>
    </source>
</reference>
<accession>A0ABY9EBS2</accession>
<name>A0ABY9EBS2_9GAMM</name>
<evidence type="ECO:0000256" key="1">
    <source>
        <dbReference type="SAM" id="Phobius"/>
    </source>
</evidence>
<protein>
    <recommendedName>
        <fullName evidence="4">DM13 domain-containing protein</fullName>
    </recommendedName>
</protein>
<sequence length="173" mass="20127">MSIWKLIEKLIYIVFTCTLIIIIVAFFTFHQFMSEQCTTISDIANNEEIVNYLDDWATDNIVDKGYYFVAGMHGDITARKDESFIDITPLPDPSITNIELKHFRFGIRKISGNFEDPITSRNVAMFDFGRGRDRVILLKNSERLTSYREHHIESGHLLKINENVYAYCANSRF</sequence>
<gene>
    <name evidence="2" type="ORF">M8T91_03280</name>
</gene>
<keyword evidence="3" id="KW-1185">Reference proteome</keyword>
<evidence type="ECO:0008006" key="4">
    <source>
        <dbReference type="Google" id="ProtNLM"/>
    </source>
</evidence>
<proteinExistence type="predicted"/>
<keyword evidence="1" id="KW-0472">Membrane</keyword>
<evidence type="ECO:0000313" key="2">
    <source>
        <dbReference type="EMBL" id="WKD50473.1"/>
    </source>
</evidence>
<feature type="transmembrane region" description="Helical" evidence="1">
    <location>
        <begin position="12"/>
        <end position="33"/>
    </location>
</feature>
<dbReference type="EMBL" id="CP098023">
    <property type="protein sequence ID" value="WKD50473.1"/>
    <property type="molecule type" value="Genomic_DNA"/>
</dbReference>